<dbReference type="STRING" id="882082.SaccyDRAFT_2872"/>
<reference evidence="5 6" key="1">
    <citation type="submission" date="2011-11" db="EMBL/GenBank/DDBJ databases">
        <title>The Noncontiguous Finished sequence of Saccharomonospora cyanea NA-134.</title>
        <authorList>
            <consortium name="US DOE Joint Genome Institute"/>
            <person name="Lucas S."/>
            <person name="Han J."/>
            <person name="Lapidus A."/>
            <person name="Cheng J.-F."/>
            <person name="Goodwin L."/>
            <person name="Pitluck S."/>
            <person name="Peters L."/>
            <person name="Ovchinnikova G."/>
            <person name="Lu M."/>
            <person name="Detter J.C."/>
            <person name="Han C."/>
            <person name="Tapia R."/>
            <person name="Land M."/>
            <person name="Hauser L."/>
            <person name="Kyrpides N."/>
            <person name="Ivanova N."/>
            <person name="Pagani I."/>
            <person name="Brambilla E.-M."/>
            <person name="Klenk H.-P."/>
            <person name="Woyke T."/>
        </authorList>
    </citation>
    <scope>NUCLEOTIDE SEQUENCE [LARGE SCALE GENOMIC DNA]</scope>
    <source>
        <strain evidence="5 6">NA-134</strain>
    </source>
</reference>
<organism evidence="5 6">
    <name type="scientific">Saccharomonospora cyanea NA-134</name>
    <dbReference type="NCBI Taxonomy" id="882082"/>
    <lineage>
        <taxon>Bacteria</taxon>
        <taxon>Bacillati</taxon>
        <taxon>Actinomycetota</taxon>
        <taxon>Actinomycetes</taxon>
        <taxon>Pseudonocardiales</taxon>
        <taxon>Pseudonocardiaceae</taxon>
        <taxon>Saccharomonospora</taxon>
    </lineage>
</organism>
<dbReference type="InterPro" id="IPR029063">
    <property type="entry name" value="SAM-dependent_MTases_sf"/>
</dbReference>
<dbReference type="GO" id="GO:0008168">
    <property type="term" value="F:methyltransferase activity"/>
    <property type="evidence" value="ECO:0007669"/>
    <property type="project" value="UniProtKB-KW"/>
</dbReference>
<accession>H5XI90</accession>
<dbReference type="Proteomes" id="UP000002791">
    <property type="component" value="Chromosome"/>
</dbReference>
<dbReference type="Gene3D" id="3.40.50.150">
    <property type="entry name" value="Vaccinia Virus protein VP39"/>
    <property type="match status" value="1"/>
</dbReference>
<proteinExistence type="predicted"/>
<evidence type="ECO:0000313" key="6">
    <source>
        <dbReference type="Proteomes" id="UP000002791"/>
    </source>
</evidence>
<dbReference type="HOGENOM" id="CLU_056435_4_1_11"/>
<keyword evidence="1 5" id="KW-0489">Methyltransferase</keyword>
<dbReference type="InterPro" id="IPR041698">
    <property type="entry name" value="Methyltransf_25"/>
</dbReference>
<dbReference type="GO" id="GO:0032259">
    <property type="term" value="P:methylation"/>
    <property type="evidence" value="ECO:0007669"/>
    <property type="project" value="UniProtKB-KW"/>
</dbReference>
<keyword evidence="2 5" id="KW-0808">Transferase</keyword>
<dbReference type="CDD" id="cd02440">
    <property type="entry name" value="AdoMet_MTases"/>
    <property type="match status" value="1"/>
</dbReference>
<dbReference type="SUPFAM" id="SSF53335">
    <property type="entry name" value="S-adenosyl-L-methionine-dependent methyltransferases"/>
    <property type="match status" value="1"/>
</dbReference>
<protein>
    <submittedName>
        <fullName evidence="5">Methyltransferase family protein</fullName>
    </submittedName>
</protein>
<evidence type="ECO:0000259" key="4">
    <source>
        <dbReference type="Pfam" id="PF13649"/>
    </source>
</evidence>
<sequence length="220" mass="24401">MAHSPRNGKHVDESVKREQFDTAYRTESSGWVIGGPQPTIVDLERAGFVRGRVLDAGCGTGEHTIHLTRLGYDVLGVDFSEVAVDLARRNAERHGVPARFQVADMLEPTHTEHFDTVVDSALFHVFAPDDAARYARALHRVCRPGAWVHVLALALTDEPGFGPRISDTAIREAFTEGWRLDGLDRSRYRAVARGEPAERLGVDSGDTVDLPAWLARLRRQ</sequence>
<evidence type="ECO:0000256" key="2">
    <source>
        <dbReference type="ARBA" id="ARBA00022679"/>
    </source>
</evidence>
<name>H5XI90_9PSEU</name>
<dbReference type="EMBL" id="CM001440">
    <property type="protein sequence ID" value="EHR61718.1"/>
    <property type="molecule type" value="Genomic_DNA"/>
</dbReference>
<dbReference type="eggNOG" id="COG0500">
    <property type="taxonomic scope" value="Bacteria"/>
</dbReference>
<evidence type="ECO:0000256" key="1">
    <source>
        <dbReference type="ARBA" id="ARBA00022603"/>
    </source>
</evidence>
<dbReference type="AlphaFoldDB" id="H5XI90"/>
<gene>
    <name evidence="5" type="ORF">SaccyDRAFT_2872</name>
</gene>
<feature type="domain" description="Methyltransferase" evidence="4">
    <location>
        <begin position="53"/>
        <end position="145"/>
    </location>
</feature>
<evidence type="ECO:0000256" key="3">
    <source>
        <dbReference type="ARBA" id="ARBA00022691"/>
    </source>
</evidence>
<dbReference type="PANTHER" id="PTHR43464:SF19">
    <property type="entry name" value="UBIQUINONE BIOSYNTHESIS O-METHYLTRANSFERASE, MITOCHONDRIAL"/>
    <property type="match status" value="1"/>
</dbReference>
<dbReference type="PANTHER" id="PTHR43464">
    <property type="entry name" value="METHYLTRANSFERASE"/>
    <property type="match status" value="1"/>
</dbReference>
<keyword evidence="6" id="KW-1185">Reference proteome</keyword>
<keyword evidence="3" id="KW-0949">S-adenosyl-L-methionine</keyword>
<dbReference type="Pfam" id="PF13649">
    <property type="entry name" value="Methyltransf_25"/>
    <property type="match status" value="1"/>
</dbReference>
<evidence type="ECO:0000313" key="5">
    <source>
        <dbReference type="EMBL" id="EHR61718.1"/>
    </source>
</evidence>